<dbReference type="InterPro" id="IPR023476">
    <property type="entry name" value="Pep_tRNA_hydro_II_dom_sf"/>
</dbReference>
<sequence length="137" mass="14692">MDTEQRKIAVAVRDDLETWQRLNVAAFVTSGIGTAFPDLVGEPYVDASGVGYLRKLGLPVLVYAGDGPGLRRAFDRALGRGLAVSVYTDDLFATRDDVENRAAVEAVATADLVVAGFSVVGAARQVDKVFDKLRLHP</sequence>
<dbReference type="RefSeq" id="WP_272736970.1">
    <property type="nucleotide sequence ID" value="NZ_CP116942.1"/>
</dbReference>
<dbReference type="EMBL" id="CP116942">
    <property type="protein sequence ID" value="WCO67449.1"/>
    <property type="molecule type" value="Genomic_DNA"/>
</dbReference>
<name>A0AAF0BWH5_9ACTN</name>
<keyword evidence="2" id="KW-1185">Reference proteome</keyword>
<reference evidence="1" key="1">
    <citation type="submission" date="2023-01" db="EMBL/GenBank/DDBJ databases">
        <title>The diversity of Class Acidimicrobiia in South China Sea sediment environments and the proposal of Iamia marina sp. nov., a novel species of the genus Iamia.</title>
        <authorList>
            <person name="He Y."/>
            <person name="Tian X."/>
        </authorList>
    </citation>
    <scope>NUCLEOTIDE SEQUENCE</scope>
    <source>
        <strain evidence="1">DSM 19957</strain>
    </source>
</reference>
<proteinExistence type="predicted"/>
<protein>
    <submittedName>
        <fullName evidence="1">DUF2000 domain-containing protein</fullName>
    </submittedName>
</protein>
<dbReference type="AlphaFoldDB" id="A0AAF0BWH5"/>
<evidence type="ECO:0000313" key="2">
    <source>
        <dbReference type="Proteomes" id="UP001216390"/>
    </source>
</evidence>
<organism evidence="1 2">
    <name type="scientific">Iamia majanohamensis</name>
    <dbReference type="NCBI Taxonomy" id="467976"/>
    <lineage>
        <taxon>Bacteria</taxon>
        <taxon>Bacillati</taxon>
        <taxon>Actinomycetota</taxon>
        <taxon>Acidimicrobiia</taxon>
        <taxon>Acidimicrobiales</taxon>
        <taxon>Iamiaceae</taxon>
        <taxon>Iamia</taxon>
    </lineage>
</organism>
<evidence type="ECO:0000313" key="1">
    <source>
        <dbReference type="EMBL" id="WCO67449.1"/>
    </source>
</evidence>
<dbReference type="SUPFAM" id="SSF102462">
    <property type="entry name" value="Peptidyl-tRNA hydrolase II"/>
    <property type="match status" value="1"/>
</dbReference>
<accession>A0AAF0BWH5</accession>
<dbReference type="Gene3D" id="3.40.1490.10">
    <property type="entry name" value="Bit1"/>
    <property type="match status" value="1"/>
</dbReference>
<dbReference type="KEGG" id="ima:PO878_01790"/>
<dbReference type="Proteomes" id="UP001216390">
    <property type="component" value="Chromosome"/>
</dbReference>
<gene>
    <name evidence="1" type="ORF">PO878_01790</name>
</gene>
<dbReference type="InterPro" id="IPR018988">
    <property type="entry name" value="DUF2000"/>
</dbReference>
<dbReference type="Pfam" id="PF09391">
    <property type="entry name" value="DUF2000"/>
    <property type="match status" value="1"/>
</dbReference>